<dbReference type="Proteomes" id="UP000019426">
    <property type="component" value="Chromosome M2/40_rep2"/>
</dbReference>
<dbReference type="OrthoDB" id="5393676at2"/>
<evidence type="ECO:0000313" key="1">
    <source>
        <dbReference type="EMBL" id="CDM70337.1"/>
    </source>
</evidence>
<dbReference type="RefSeq" id="WP_044040505.1">
    <property type="nucleotide sequence ID" value="NZ_HG917869.1"/>
</dbReference>
<evidence type="ECO:0008006" key="3">
    <source>
        <dbReference type="Google" id="ProtNLM"/>
    </source>
</evidence>
<accession>W6S7E9</accession>
<dbReference type="InterPro" id="IPR024523">
    <property type="entry name" value="DUF3793"/>
</dbReference>
<dbReference type="STRING" id="1216932.CM240_3220"/>
<organism evidence="1 2">
    <name type="scientific">Clostridium bornimense</name>
    <dbReference type="NCBI Taxonomy" id="1216932"/>
    <lineage>
        <taxon>Bacteria</taxon>
        <taxon>Bacillati</taxon>
        <taxon>Bacillota</taxon>
        <taxon>Clostridia</taxon>
        <taxon>Eubacteriales</taxon>
        <taxon>Clostridiaceae</taxon>
        <taxon>Clostridium</taxon>
    </lineage>
</organism>
<dbReference type="Pfam" id="PF12672">
    <property type="entry name" value="DUF3793"/>
    <property type="match status" value="1"/>
</dbReference>
<gene>
    <name evidence="1" type="ORF">CM240_3220</name>
</gene>
<dbReference type="eggNOG" id="ENOG5032SGE">
    <property type="taxonomic scope" value="Bacteria"/>
</dbReference>
<dbReference type="EMBL" id="HG917869">
    <property type="protein sequence ID" value="CDM70337.1"/>
    <property type="molecule type" value="Genomic_DNA"/>
</dbReference>
<evidence type="ECO:0000313" key="2">
    <source>
        <dbReference type="Proteomes" id="UP000019426"/>
    </source>
</evidence>
<dbReference type="AlphaFoldDB" id="W6S7E9"/>
<dbReference type="PATRIC" id="fig|1216932.3.peg.3193"/>
<protein>
    <recommendedName>
        <fullName evidence="3">DUF3793 domain-containing protein</fullName>
    </recommendedName>
</protein>
<sequence>MVNNLCDFYNLLGRLEGRQYIETFISYNVSLINAKLKPSITLTVKKKDAKGTFYLWNTHGKQCIDKMNLCHIVLKEDKENFILLIYDYYQLKKCLVNPENNRFLKMIGYHNTNNIEDVLAELQERYAECNCPHELGIFLGYPINDVKSFIDNPKKKCLLCGYWKVYSNKEEAKKMFRRFDDARNNAICSIVEKCSIDVSL</sequence>
<keyword evidence="2" id="KW-1185">Reference proteome</keyword>
<dbReference type="HOGENOM" id="CLU_080981_1_0_9"/>
<dbReference type="KEGG" id="clt:CM240_3220"/>
<proteinExistence type="predicted"/>
<reference evidence="1 2" key="1">
    <citation type="submission" date="2013-11" db="EMBL/GenBank/DDBJ databases">
        <title>Complete genome sequence of Clostridum sp. M2/40.</title>
        <authorList>
            <person name="Wibberg D."/>
            <person name="Puehler A."/>
            <person name="Schlueter A."/>
        </authorList>
    </citation>
    <scope>NUCLEOTIDE SEQUENCE [LARGE SCALE GENOMIC DNA]</scope>
    <source>
        <strain evidence="2">M2/40</strain>
    </source>
</reference>
<name>W6S7E9_9CLOT</name>